<accession>A0A2N1MNH9</accession>
<reference evidence="1 2" key="1">
    <citation type="submission" date="2016-04" db="EMBL/GenBank/DDBJ databases">
        <title>Genome analyses suggest a sexual origin of heterokaryosis in a supposedly ancient asexual fungus.</title>
        <authorList>
            <person name="Ropars J."/>
            <person name="Sedzielewska K."/>
            <person name="Noel J."/>
            <person name="Charron P."/>
            <person name="Farinelli L."/>
            <person name="Marton T."/>
            <person name="Kruger M."/>
            <person name="Pelin A."/>
            <person name="Brachmann A."/>
            <person name="Corradi N."/>
        </authorList>
    </citation>
    <scope>NUCLEOTIDE SEQUENCE [LARGE SCALE GENOMIC DNA]</scope>
    <source>
        <strain evidence="1 2">C2</strain>
    </source>
</reference>
<sequence>MVDALRLLDLKRQHNFSDNAYNDILKIFGKKNATLFLAKKKLDKLVKIVPNLIDICINSCCAFTGKYEKDLNCQFCDEARYIIKNNKCIPRKTMAHIPLLDRLKIQYEDKDRALLLRYRNEYTNSTKFNDSNCVGDIFDGNYIKKLLKKDVL</sequence>
<proteinExistence type="predicted"/>
<comment type="caution">
    <text evidence="1">The sequence shown here is derived from an EMBL/GenBank/DDBJ whole genome shotgun (WGS) entry which is preliminary data.</text>
</comment>
<dbReference type="EMBL" id="LLXL01001710">
    <property type="protein sequence ID" value="PKK63185.1"/>
    <property type="molecule type" value="Genomic_DNA"/>
</dbReference>
<evidence type="ECO:0000313" key="2">
    <source>
        <dbReference type="Proteomes" id="UP000233469"/>
    </source>
</evidence>
<dbReference type="Proteomes" id="UP000233469">
    <property type="component" value="Unassembled WGS sequence"/>
</dbReference>
<protein>
    <submittedName>
        <fullName evidence="1">Uncharacterized protein</fullName>
    </submittedName>
</protein>
<dbReference type="AlphaFoldDB" id="A0A2N1MNH9"/>
<evidence type="ECO:0000313" key="1">
    <source>
        <dbReference type="EMBL" id="PKK63185.1"/>
    </source>
</evidence>
<organism evidence="1 2">
    <name type="scientific">Rhizophagus irregularis</name>
    <dbReference type="NCBI Taxonomy" id="588596"/>
    <lineage>
        <taxon>Eukaryota</taxon>
        <taxon>Fungi</taxon>
        <taxon>Fungi incertae sedis</taxon>
        <taxon>Mucoromycota</taxon>
        <taxon>Glomeromycotina</taxon>
        <taxon>Glomeromycetes</taxon>
        <taxon>Glomerales</taxon>
        <taxon>Glomeraceae</taxon>
        <taxon>Rhizophagus</taxon>
    </lineage>
</organism>
<reference evidence="1 2" key="2">
    <citation type="submission" date="2017-10" db="EMBL/GenBank/DDBJ databases">
        <title>Extensive intraspecific genome diversity in a model arbuscular mycorrhizal fungus.</title>
        <authorList>
            <person name="Chen E.C.H."/>
            <person name="Morin E."/>
            <person name="Baudet D."/>
            <person name="Noel J."/>
            <person name="Ndikumana S."/>
            <person name="Charron P."/>
            <person name="St-Onge C."/>
            <person name="Giorgi J."/>
            <person name="Grigoriev I.V."/>
            <person name="Roux C."/>
            <person name="Martin F.M."/>
            <person name="Corradi N."/>
        </authorList>
    </citation>
    <scope>NUCLEOTIDE SEQUENCE [LARGE SCALE GENOMIC DNA]</scope>
    <source>
        <strain evidence="1 2">C2</strain>
    </source>
</reference>
<name>A0A2N1MNH9_9GLOM</name>
<gene>
    <name evidence="1" type="ORF">RhiirC2_701922</name>
</gene>